<organism evidence="4 5">
    <name type="scientific">Mycolicibacterium goodii</name>
    <name type="common">Mycobacterium goodii</name>
    <dbReference type="NCBI Taxonomy" id="134601"/>
    <lineage>
        <taxon>Bacteria</taxon>
        <taxon>Bacillati</taxon>
        <taxon>Actinomycetota</taxon>
        <taxon>Actinomycetes</taxon>
        <taxon>Mycobacteriales</taxon>
        <taxon>Mycobacteriaceae</taxon>
        <taxon>Mycolicibacterium</taxon>
    </lineage>
</organism>
<evidence type="ECO:0000313" key="4">
    <source>
        <dbReference type="EMBL" id="AKS31456.1"/>
    </source>
</evidence>
<name>A0A0K0X1Z6_MYCGD</name>
<dbReference type="GO" id="GO:0003700">
    <property type="term" value="F:DNA-binding transcription factor activity"/>
    <property type="evidence" value="ECO:0007669"/>
    <property type="project" value="TreeGrafter"/>
</dbReference>
<dbReference type="PANTHER" id="PTHR30055:SF235">
    <property type="entry name" value="TRANSCRIPTIONAL REGULATORY PROTEIN"/>
    <property type="match status" value="1"/>
</dbReference>
<dbReference type="InterPro" id="IPR041678">
    <property type="entry name" value="TetR_C_16"/>
</dbReference>
<dbReference type="InterPro" id="IPR036271">
    <property type="entry name" value="Tet_transcr_reg_TetR-rel_C_sf"/>
</dbReference>
<dbReference type="RefSeq" id="WP_049743863.1">
    <property type="nucleotide sequence ID" value="NZ_CP012150.1"/>
</dbReference>
<reference evidence="4 5" key="1">
    <citation type="submission" date="2015-07" db="EMBL/GenBank/DDBJ databases">
        <title>Complete genome sequence of Mycobacterium goodii X7B, a facultative thermophilic biodesulfurizing bacterium.</title>
        <authorList>
            <person name="Yu B."/>
            <person name="Li F."/>
            <person name="Xu P."/>
        </authorList>
    </citation>
    <scope>NUCLEOTIDE SEQUENCE [LARGE SCALE GENOMIC DNA]</scope>
    <source>
        <strain evidence="4 5">X7B</strain>
    </source>
</reference>
<accession>A0A0K0X1Z6</accession>
<dbReference type="Pfam" id="PF17920">
    <property type="entry name" value="TetR_C_16"/>
    <property type="match status" value="1"/>
</dbReference>
<dbReference type="STRING" id="134601.AFA91_05670"/>
<dbReference type="InterPro" id="IPR009057">
    <property type="entry name" value="Homeodomain-like_sf"/>
</dbReference>
<feature type="DNA-binding region" description="H-T-H motif" evidence="2">
    <location>
        <begin position="33"/>
        <end position="52"/>
    </location>
</feature>
<dbReference type="AlphaFoldDB" id="A0A0K0X1Z6"/>
<dbReference type="Gene3D" id="1.10.10.60">
    <property type="entry name" value="Homeodomain-like"/>
    <property type="match status" value="1"/>
</dbReference>
<dbReference type="PATRIC" id="fig|134601.6.peg.1176"/>
<sequence length="188" mass="19929">MPTTRPRNADATRADILAAARARFGAEGYERTTLRAVAADVGVDPALVIRYFGSKQDLFAAAAEFTIEFPDLAALPPDRLAGALVSTFFAVWEEDTTFLALLRAAMTSATAAETMRTVFATQVAPALTAVTPDHPAERAGLLGAFVIGLATTRYVLANPAVARLSRDDLIRWTAPVIGQLLTGPVEVA</sequence>
<dbReference type="GO" id="GO:0000976">
    <property type="term" value="F:transcription cis-regulatory region binding"/>
    <property type="evidence" value="ECO:0007669"/>
    <property type="project" value="TreeGrafter"/>
</dbReference>
<evidence type="ECO:0000313" key="5">
    <source>
        <dbReference type="Proteomes" id="UP000062255"/>
    </source>
</evidence>
<evidence type="ECO:0000256" key="2">
    <source>
        <dbReference type="PROSITE-ProRule" id="PRU00335"/>
    </source>
</evidence>
<gene>
    <name evidence="4" type="ORF">AFA91_05670</name>
</gene>
<dbReference type="PROSITE" id="PS50977">
    <property type="entry name" value="HTH_TETR_2"/>
    <property type="match status" value="1"/>
</dbReference>
<dbReference type="Proteomes" id="UP000062255">
    <property type="component" value="Chromosome"/>
</dbReference>
<dbReference type="PRINTS" id="PR00455">
    <property type="entry name" value="HTHTETR"/>
</dbReference>
<dbReference type="OrthoDB" id="3210235at2"/>
<dbReference type="Pfam" id="PF00440">
    <property type="entry name" value="TetR_N"/>
    <property type="match status" value="1"/>
</dbReference>
<proteinExistence type="predicted"/>
<dbReference type="InterPro" id="IPR050109">
    <property type="entry name" value="HTH-type_TetR-like_transc_reg"/>
</dbReference>
<dbReference type="InterPro" id="IPR001647">
    <property type="entry name" value="HTH_TetR"/>
</dbReference>
<dbReference type="Gene3D" id="1.10.357.10">
    <property type="entry name" value="Tetracycline Repressor, domain 2"/>
    <property type="match status" value="1"/>
</dbReference>
<evidence type="ECO:0000259" key="3">
    <source>
        <dbReference type="PROSITE" id="PS50977"/>
    </source>
</evidence>
<dbReference type="PANTHER" id="PTHR30055">
    <property type="entry name" value="HTH-TYPE TRANSCRIPTIONAL REGULATOR RUTR"/>
    <property type="match status" value="1"/>
</dbReference>
<dbReference type="SUPFAM" id="SSF46689">
    <property type="entry name" value="Homeodomain-like"/>
    <property type="match status" value="1"/>
</dbReference>
<protein>
    <submittedName>
        <fullName evidence="4">TetR family transcriptional regulator</fullName>
    </submittedName>
</protein>
<keyword evidence="1 2" id="KW-0238">DNA-binding</keyword>
<dbReference type="EMBL" id="CP012150">
    <property type="protein sequence ID" value="AKS31456.1"/>
    <property type="molecule type" value="Genomic_DNA"/>
</dbReference>
<dbReference type="KEGG" id="mgo:AFA91_05670"/>
<feature type="domain" description="HTH tetR-type" evidence="3">
    <location>
        <begin position="10"/>
        <end position="70"/>
    </location>
</feature>
<dbReference type="SUPFAM" id="SSF48498">
    <property type="entry name" value="Tetracyclin repressor-like, C-terminal domain"/>
    <property type="match status" value="1"/>
</dbReference>
<evidence type="ECO:0000256" key="1">
    <source>
        <dbReference type="ARBA" id="ARBA00023125"/>
    </source>
</evidence>